<reference evidence="3" key="1">
    <citation type="journal article" date="2013" name="Nat. Genet.">
        <title>The draft genomes of soft-shell turtle and green sea turtle yield insights into the development and evolution of the turtle-specific body plan.</title>
        <authorList>
            <person name="Wang Z."/>
            <person name="Pascual-Anaya J."/>
            <person name="Zadissa A."/>
            <person name="Li W."/>
            <person name="Niimura Y."/>
            <person name="Huang Z."/>
            <person name="Li C."/>
            <person name="White S."/>
            <person name="Xiong Z."/>
            <person name="Fang D."/>
            <person name="Wang B."/>
            <person name="Ming Y."/>
            <person name="Chen Y."/>
            <person name="Zheng Y."/>
            <person name="Kuraku S."/>
            <person name="Pignatelli M."/>
            <person name="Herrero J."/>
            <person name="Beal K."/>
            <person name="Nozawa M."/>
            <person name="Li Q."/>
            <person name="Wang J."/>
            <person name="Zhang H."/>
            <person name="Yu L."/>
            <person name="Shigenobu S."/>
            <person name="Wang J."/>
            <person name="Liu J."/>
            <person name="Flicek P."/>
            <person name="Searle S."/>
            <person name="Wang J."/>
            <person name="Kuratani S."/>
            <person name="Yin Y."/>
            <person name="Aken B."/>
            <person name="Zhang G."/>
            <person name="Irie N."/>
        </authorList>
    </citation>
    <scope>NUCLEOTIDE SEQUENCE [LARGE SCALE GENOMIC DNA]</scope>
</reference>
<dbReference type="EMBL" id="KB513064">
    <property type="protein sequence ID" value="EMP40392.1"/>
    <property type="molecule type" value="Genomic_DNA"/>
</dbReference>
<evidence type="ECO:0000313" key="3">
    <source>
        <dbReference type="Proteomes" id="UP000031443"/>
    </source>
</evidence>
<evidence type="ECO:0000256" key="1">
    <source>
        <dbReference type="SAM" id="MobiDB-lite"/>
    </source>
</evidence>
<keyword evidence="3" id="KW-1185">Reference proteome</keyword>
<protein>
    <submittedName>
        <fullName evidence="2">Uncharacterized protein</fullName>
    </submittedName>
</protein>
<gene>
    <name evidence="2" type="ORF">UY3_02388</name>
</gene>
<sequence>MFGAGSLLRPHLPPPGDLKGPPDDDATTGSTVGLRQLPAHSRSALFPEAASKSLRPSGGGVSLHAAPAPSAYSAAPIGQKLWPMGAAGVVPAGSGVQRPPSTLPKNRCQRGVWIAFGSHPRKGPDRDTLQCRVKEKELRNAFHKAREANCRSRAVPMSCQFYKELDAILSGDLTSTAKAPVDILMLCMPVESELSQEKEILDEDVEGDPEAEDNSEVRDACSQKLFSTLEEASQSQLSELGEVPTGEEAPGLEEELLGWSVGGGFRMAGGSRVLNITLASRELKMEQTWPRRGVTLIFTTQTHGPECGRYPRARHSETSSGVIAAALLLNSEWSSPYKPASVAASTLSYCPAVATSVRLGLCFEDDLHSFEGYKPRSNTCSDSHSLELHSSQ</sequence>
<accession>M7CHK6</accession>
<name>M7CHK6_CHEMY</name>
<dbReference type="Proteomes" id="UP000031443">
    <property type="component" value="Unassembled WGS sequence"/>
</dbReference>
<proteinExistence type="predicted"/>
<organism evidence="2 3">
    <name type="scientific">Chelonia mydas</name>
    <name type="common">Green sea-turtle</name>
    <name type="synonym">Chelonia agassizi</name>
    <dbReference type="NCBI Taxonomy" id="8469"/>
    <lineage>
        <taxon>Eukaryota</taxon>
        <taxon>Metazoa</taxon>
        <taxon>Chordata</taxon>
        <taxon>Craniata</taxon>
        <taxon>Vertebrata</taxon>
        <taxon>Euteleostomi</taxon>
        <taxon>Archelosauria</taxon>
        <taxon>Testudinata</taxon>
        <taxon>Testudines</taxon>
        <taxon>Cryptodira</taxon>
        <taxon>Durocryptodira</taxon>
        <taxon>Americhelydia</taxon>
        <taxon>Chelonioidea</taxon>
        <taxon>Cheloniidae</taxon>
        <taxon>Chelonia</taxon>
    </lineage>
</organism>
<feature type="region of interest" description="Disordered" evidence="1">
    <location>
        <begin position="1"/>
        <end position="31"/>
    </location>
</feature>
<evidence type="ECO:0000313" key="2">
    <source>
        <dbReference type="EMBL" id="EMP40392.1"/>
    </source>
</evidence>
<dbReference type="AlphaFoldDB" id="M7CHK6"/>